<feature type="chain" id="PRO_5014937751" evidence="1">
    <location>
        <begin position="19"/>
        <end position="598"/>
    </location>
</feature>
<keyword evidence="2" id="KW-0449">Lipoprotein</keyword>
<organism evidence="2 3">
    <name type="scientific">Hoylesella timonensis</name>
    <dbReference type="NCBI Taxonomy" id="386414"/>
    <lineage>
        <taxon>Bacteria</taxon>
        <taxon>Pseudomonadati</taxon>
        <taxon>Bacteroidota</taxon>
        <taxon>Bacteroidia</taxon>
        <taxon>Bacteroidales</taxon>
        <taxon>Prevotellaceae</taxon>
        <taxon>Hoylesella</taxon>
    </lineage>
</organism>
<evidence type="ECO:0000313" key="2">
    <source>
        <dbReference type="EMBL" id="PMC10674.1"/>
    </source>
</evidence>
<proteinExistence type="predicted"/>
<evidence type="ECO:0000256" key="1">
    <source>
        <dbReference type="SAM" id="SignalP"/>
    </source>
</evidence>
<dbReference type="PROSITE" id="PS51257">
    <property type="entry name" value="PROKAR_LIPOPROTEIN"/>
    <property type="match status" value="1"/>
</dbReference>
<dbReference type="Proteomes" id="UP000235661">
    <property type="component" value="Unassembled WGS sequence"/>
</dbReference>
<dbReference type="EMBL" id="PNGI01000006">
    <property type="protein sequence ID" value="PMC10674.1"/>
    <property type="molecule type" value="Genomic_DNA"/>
</dbReference>
<sequence length="598" mass="67925">MKKIYIAFFLSFTAFSFSGCLDFDEPTDDFQETDIKLPDVVYQGKADSIDYLKEYSMEQVKNAVNKLKKERTLEQLNFAQYGLLGHKNGEWSSEAHEYQRQFALTEMLAQYGVMPHYDYAYGSEIKSAYAVSRSWLEGPNGHFLDQVKKGLTGILNHPTSDTIPEFKATGLLLYDFMAAYNTDLYGPFPYQDFKNNKQGSSFTYDATSSIYKTIVANIDTIVKVYKHYEQRPKEYQKFIQRQINGFTVVNPNRSKLKGFDTWRRFANSLKLRLAMHIVKVEPQLAKQWAEEAVKDGVIESHDQEFGAYPNNYSGANPILKLYDWGDMRLSASFESMLKSLNHPYAHDLYLPNQDKFVDADGNVTLKQESAVVGLRAGLRVGKGQGAESNPYLLYSKLNAEFVGKAPIYLIKLAEVQFLRAEGALRGWNMGGSAEYFYRNGVINSGILDYNTDKGKELQAKLEKYYELDQAVDFTYIDPLGNVSPSPSVTKIGVKWNEGDSKEMKLEKIITQKYIALFPNSFEAWTEMRRTGYPKVFPVLNVSDGDGSLNDGDLIRRLLFPNTDDASLKDIKRTGIPALGGPDRQGTRLWWDVKGVPNI</sequence>
<feature type="signal peptide" evidence="1">
    <location>
        <begin position="1"/>
        <end position="18"/>
    </location>
</feature>
<accession>A0A2N6Q6R2</accession>
<dbReference type="Gene3D" id="1.25.40.390">
    <property type="match status" value="1"/>
</dbReference>
<protein>
    <submittedName>
        <fullName evidence="2">SusD/RagB family nutrient-binding outer membrane lipoprotein</fullName>
    </submittedName>
</protein>
<dbReference type="InterPro" id="IPR011990">
    <property type="entry name" value="TPR-like_helical_dom_sf"/>
</dbReference>
<dbReference type="Pfam" id="PF12741">
    <property type="entry name" value="SusD-like"/>
    <property type="match status" value="1"/>
</dbReference>
<dbReference type="AlphaFoldDB" id="A0A2N6Q6R2"/>
<dbReference type="SUPFAM" id="SSF48452">
    <property type="entry name" value="TPR-like"/>
    <property type="match status" value="1"/>
</dbReference>
<keyword evidence="1" id="KW-0732">Signal</keyword>
<comment type="caution">
    <text evidence="2">The sequence shown here is derived from an EMBL/GenBank/DDBJ whole genome shotgun (WGS) entry which is preliminary data.</text>
</comment>
<evidence type="ECO:0000313" key="3">
    <source>
        <dbReference type="Proteomes" id="UP000235661"/>
    </source>
</evidence>
<dbReference type="RefSeq" id="WP_102188056.1">
    <property type="nucleotide sequence ID" value="NZ_PNGI01000006.1"/>
</dbReference>
<reference evidence="2 3" key="1">
    <citation type="submission" date="2017-09" db="EMBL/GenBank/DDBJ databases">
        <title>Bacterial strain isolated from the female urinary microbiota.</title>
        <authorList>
            <person name="Thomas-White K."/>
            <person name="Kumar N."/>
            <person name="Forster S."/>
            <person name="Putonti C."/>
            <person name="Lawley T."/>
            <person name="Wolfe A.J."/>
        </authorList>
    </citation>
    <scope>NUCLEOTIDE SEQUENCE [LARGE SCALE GENOMIC DNA]</scope>
    <source>
        <strain evidence="2 3">UMB0818</strain>
    </source>
</reference>
<name>A0A2N6Q6R2_9BACT</name>
<gene>
    <name evidence="2" type="ORF">CJ232_04010</name>
</gene>
<dbReference type="InterPro" id="IPR024302">
    <property type="entry name" value="SusD-like"/>
</dbReference>